<dbReference type="Gene3D" id="2.60.120.10">
    <property type="entry name" value="Jelly Rolls"/>
    <property type="match status" value="1"/>
</dbReference>
<accession>A0A1S9PIQ7</accession>
<dbReference type="STRING" id="1792845.BC343_23070"/>
<dbReference type="InterPro" id="IPR047142">
    <property type="entry name" value="OryJ/VirC-like"/>
</dbReference>
<organism evidence="1 2">
    <name type="scientific">Mucilaginibacter pedocola</name>
    <dbReference type="NCBI Taxonomy" id="1792845"/>
    <lineage>
        <taxon>Bacteria</taxon>
        <taxon>Pseudomonadati</taxon>
        <taxon>Bacteroidota</taxon>
        <taxon>Sphingobacteriia</taxon>
        <taxon>Sphingobacteriales</taxon>
        <taxon>Sphingobacteriaceae</taxon>
        <taxon>Mucilaginibacter</taxon>
    </lineage>
</organism>
<keyword evidence="2" id="KW-1185">Reference proteome</keyword>
<protein>
    <recommendedName>
        <fullName evidence="3">AraC-type arabinose-binding/dimerisation domain-containing protein</fullName>
    </recommendedName>
</protein>
<dbReference type="PANTHER" id="PTHR36156">
    <property type="entry name" value="SLR2101 PROTEIN"/>
    <property type="match status" value="1"/>
</dbReference>
<dbReference type="SUPFAM" id="SSF51182">
    <property type="entry name" value="RmlC-like cupins"/>
    <property type="match status" value="1"/>
</dbReference>
<name>A0A1S9PIQ7_9SPHI</name>
<dbReference type="InterPro" id="IPR014710">
    <property type="entry name" value="RmlC-like_jellyroll"/>
</dbReference>
<evidence type="ECO:0000313" key="2">
    <source>
        <dbReference type="Proteomes" id="UP000189739"/>
    </source>
</evidence>
<dbReference type="AlphaFoldDB" id="A0A1S9PIQ7"/>
<dbReference type="RefSeq" id="WP_078347172.1">
    <property type="nucleotide sequence ID" value="NZ_MBTF01000004.1"/>
</dbReference>
<dbReference type="InterPro" id="IPR011051">
    <property type="entry name" value="RmlC_Cupin_sf"/>
</dbReference>
<dbReference type="EMBL" id="MBTF01000004">
    <property type="protein sequence ID" value="OOQ60851.1"/>
    <property type="molecule type" value="Genomic_DNA"/>
</dbReference>
<reference evidence="1 2" key="1">
    <citation type="submission" date="2016-07" db="EMBL/GenBank/DDBJ databases">
        <title>Genomic analysis of zinc-resistant bacterium Mucilaginibacter pedocola TBZ30.</title>
        <authorList>
            <person name="Huang J."/>
            <person name="Tang J."/>
        </authorList>
    </citation>
    <scope>NUCLEOTIDE SEQUENCE [LARGE SCALE GENOMIC DNA]</scope>
    <source>
        <strain evidence="1 2">TBZ30</strain>
    </source>
</reference>
<dbReference type="Proteomes" id="UP000189739">
    <property type="component" value="Unassembled WGS sequence"/>
</dbReference>
<gene>
    <name evidence="1" type="ORF">BC343_23070</name>
</gene>
<evidence type="ECO:0008006" key="3">
    <source>
        <dbReference type="Google" id="ProtNLM"/>
    </source>
</evidence>
<dbReference type="PANTHER" id="PTHR36156:SF2">
    <property type="entry name" value="CUPIN TYPE-2 DOMAIN-CONTAINING PROTEIN"/>
    <property type="match status" value="1"/>
</dbReference>
<proteinExistence type="predicted"/>
<dbReference type="OrthoDB" id="4205621at2"/>
<sequence length="119" mass="13460">MIKAYKLYTGEDGHSHIKTGTVAQGVLNQASSIRFQESPPHSFYDWHNAPTTQYVITITGTLEFETALGETFLLKPGELLIAMDTTGTAHQWKMHGEDPWKRIYVAFDEGQEINFVEDL</sequence>
<comment type="caution">
    <text evidence="1">The sequence shown here is derived from an EMBL/GenBank/DDBJ whole genome shotgun (WGS) entry which is preliminary data.</text>
</comment>
<evidence type="ECO:0000313" key="1">
    <source>
        <dbReference type="EMBL" id="OOQ60851.1"/>
    </source>
</evidence>